<dbReference type="AlphaFoldDB" id="A0A510V891"/>
<protein>
    <submittedName>
        <fullName evidence="1">Uncharacterized protein</fullName>
    </submittedName>
</protein>
<accession>A0A510V891</accession>
<organism evidence="1 2">
    <name type="scientific">Cellulomonas xylanilytica</name>
    <dbReference type="NCBI Taxonomy" id="233583"/>
    <lineage>
        <taxon>Bacteria</taxon>
        <taxon>Bacillati</taxon>
        <taxon>Actinomycetota</taxon>
        <taxon>Actinomycetes</taxon>
        <taxon>Micrococcales</taxon>
        <taxon>Cellulomonadaceae</taxon>
        <taxon>Cellulomonas</taxon>
    </lineage>
</organism>
<gene>
    <name evidence="1" type="ORF">CXY01_18850</name>
</gene>
<evidence type="ECO:0000313" key="1">
    <source>
        <dbReference type="EMBL" id="GEK21365.1"/>
    </source>
</evidence>
<dbReference type="Proteomes" id="UP000321118">
    <property type="component" value="Unassembled WGS sequence"/>
</dbReference>
<evidence type="ECO:0000313" key="2">
    <source>
        <dbReference type="Proteomes" id="UP000321118"/>
    </source>
</evidence>
<comment type="caution">
    <text evidence="1">The sequence shown here is derived from an EMBL/GenBank/DDBJ whole genome shotgun (WGS) entry which is preliminary data.</text>
</comment>
<name>A0A510V891_9CELL</name>
<proteinExistence type="predicted"/>
<reference evidence="1 2" key="1">
    <citation type="submission" date="2019-07" db="EMBL/GenBank/DDBJ databases">
        <title>Whole genome shotgun sequence of Cellulomonas xylanilytica NBRC 101102.</title>
        <authorList>
            <person name="Hosoyama A."/>
            <person name="Uohara A."/>
            <person name="Ohji S."/>
            <person name="Ichikawa N."/>
        </authorList>
    </citation>
    <scope>NUCLEOTIDE SEQUENCE [LARGE SCALE GENOMIC DNA]</scope>
    <source>
        <strain evidence="1 2">NBRC 101102</strain>
    </source>
</reference>
<sequence length="146" mass="16579">MRLPDDDEIYDVDQTYLGPPGYYIGRLRYRMIAVTPVVVLVGLAFLVKTGIGFTLLSVALTVLISLRLSQWIVDKTTHERPIGVLVTTFWHELTATRLPLKGLHARRPSAFRSRTTAIEDAHALPVGRRRRWRSYANWKAAAHKGE</sequence>
<keyword evidence="2" id="KW-1185">Reference proteome</keyword>
<dbReference type="EMBL" id="BJUB01000005">
    <property type="protein sequence ID" value="GEK21365.1"/>
    <property type="molecule type" value="Genomic_DNA"/>
</dbReference>